<dbReference type="EMBL" id="BFBB01000003">
    <property type="protein sequence ID" value="GBF49866.1"/>
    <property type="molecule type" value="Genomic_DNA"/>
</dbReference>
<dbReference type="InterPro" id="IPR011006">
    <property type="entry name" value="CheY-like_superfamily"/>
</dbReference>
<feature type="domain" description="Response regulatory" evidence="2">
    <location>
        <begin position="10"/>
        <end position="131"/>
    </location>
</feature>
<dbReference type="CDD" id="cd07302">
    <property type="entry name" value="CHD"/>
    <property type="match status" value="1"/>
</dbReference>
<dbReference type="Gene3D" id="3.40.50.2300">
    <property type="match status" value="1"/>
</dbReference>
<evidence type="ECO:0000259" key="3">
    <source>
        <dbReference type="PROSITE" id="PS50125"/>
    </source>
</evidence>
<dbReference type="Pfam" id="PF00211">
    <property type="entry name" value="Guanylate_cyc"/>
    <property type="match status" value="1"/>
</dbReference>
<name>A0A2P2DZ43_9LEPT</name>
<dbReference type="GO" id="GO:0004016">
    <property type="term" value="F:adenylate cyclase activity"/>
    <property type="evidence" value="ECO:0007669"/>
    <property type="project" value="UniProtKB-ARBA"/>
</dbReference>
<keyword evidence="5" id="KW-1185">Reference proteome</keyword>
<protein>
    <submittedName>
        <fullName evidence="4">Adenylate cyclase-like protein</fullName>
    </submittedName>
</protein>
<evidence type="ECO:0000259" key="2">
    <source>
        <dbReference type="PROSITE" id="PS50110"/>
    </source>
</evidence>
<dbReference type="RefSeq" id="WP_108975121.1">
    <property type="nucleotide sequence ID" value="NZ_BFBB01000003.1"/>
</dbReference>
<dbReference type="InterPro" id="IPR050697">
    <property type="entry name" value="Adenylyl/Guanylyl_Cyclase_3/4"/>
</dbReference>
<dbReference type="Proteomes" id="UP000245133">
    <property type="component" value="Unassembled WGS sequence"/>
</dbReference>
<reference evidence="4 5" key="1">
    <citation type="submission" date="2018-02" db="EMBL/GenBank/DDBJ databases">
        <title>Novel Leptospira species isolated from soil and water in Japan.</title>
        <authorList>
            <person name="Nakao R."/>
            <person name="Masuzawa T."/>
        </authorList>
    </citation>
    <scope>NUCLEOTIDE SEQUENCE [LARGE SCALE GENOMIC DNA]</scope>
    <source>
        <strain evidence="4 5">YH101</strain>
    </source>
</reference>
<dbReference type="GO" id="GO:0006171">
    <property type="term" value="P:cAMP biosynthetic process"/>
    <property type="evidence" value="ECO:0007669"/>
    <property type="project" value="TreeGrafter"/>
</dbReference>
<evidence type="ECO:0000313" key="5">
    <source>
        <dbReference type="Proteomes" id="UP000245133"/>
    </source>
</evidence>
<dbReference type="GO" id="GO:0000160">
    <property type="term" value="P:phosphorelay signal transduction system"/>
    <property type="evidence" value="ECO:0007669"/>
    <property type="project" value="InterPro"/>
</dbReference>
<evidence type="ECO:0000313" key="4">
    <source>
        <dbReference type="EMBL" id="GBF49866.1"/>
    </source>
</evidence>
<sequence length="411" mass="47746">MELEKEEIVRILFVEPNKKSYETLAELLKSWFGDYIEIVWRSLFENGMEELKKGNYDLLISEISFPEKTDTEESVLSEITDNATPLEVPIVIFSQSHDKSIPILSFQMGISEFFSKRRLKRSLMEHRFRNLFREIYRKKVISIQMDDSLKRFQEMYGMNQSEIQDLNTLVKKFKKDLEKEYEEKLKLDFEKKKMQNVFGMYVDPVVVESIMNNTFSLDQKGHTQEISVIFSDIRGYTSLSEKQQPDQVISFLNEYFTAMTEVILGYGGMIDKYIGDSIMCLFGAPIYQEEHRLNALDCAIEMLQVFQLWQPKWKEIYGFTPELGIGLASGNAIVGNVGSFQKLSYTAVGDTVNMASRLESMAKPMHVYISEELYQKLPESYLKKYTYTELEPVKIKGKEGLHKVISVQPVT</sequence>
<dbReference type="SUPFAM" id="SSF52172">
    <property type="entry name" value="CheY-like"/>
    <property type="match status" value="1"/>
</dbReference>
<organism evidence="4 5">
    <name type="scientific">Leptospira ryugenii</name>
    <dbReference type="NCBI Taxonomy" id="1917863"/>
    <lineage>
        <taxon>Bacteria</taxon>
        <taxon>Pseudomonadati</taxon>
        <taxon>Spirochaetota</taxon>
        <taxon>Spirochaetia</taxon>
        <taxon>Leptospirales</taxon>
        <taxon>Leptospiraceae</taxon>
        <taxon>Leptospira</taxon>
    </lineage>
</organism>
<dbReference type="PROSITE" id="PS50125">
    <property type="entry name" value="GUANYLATE_CYCLASE_2"/>
    <property type="match status" value="1"/>
</dbReference>
<comment type="caution">
    <text evidence="4">The sequence shown here is derived from an EMBL/GenBank/DDBJ whole genome shotgun (WGS) entry which is preliminary data.</text>
</comment>
<accession>A0A2P2DZ43</accession>
<evidence type="ECO:0000256" key="1">
    <source>
        <dbReference type="PROSITE-ProRule" id="PRU00169"/>
    </source>
</evidence>
<dbReference type="AlphaFoldDB" id="A0A2P2DZ43"/>
<dbReference type="Gene3D" id="3.30.70.1230">
    <property type="entry name" value="Nucleotide cyclase"/>
    <property type="match status" value="1"/>
</dbReference>
<dbReference type="SUPFAM" id="SSF55073">
    <property type="entry name" value="Nucleotide cyclase"/>
    <property type="match status" value="1"/>
</dbReference>
<dbReference type="InterPro" id="IPR029787">
    <property type="entry name" value="Nucleotide_cyclase"/>
</dbReference>
<dbReference type="OrthoDB" id="9806704at2"/>
<feature type="domain" description="Guanylate cyclase" evidence="3">
    <location>
        <begin position="227"/>
        <end position="359"/>
    </location>
</feature>
<dbReference type="InterPro" id="IPR001789">
    <property type="entry name" value="Sig_transdc_resp-reg_receiver"/>
</dbReference>
<dbReference type="SMART" id="SM00044">
    <property type="entry name" value="CYCc"/>
    <property type="match status" value="1"/>
</dbReference>
<dbReference type="InterPro" id="IPR001054">
    <property type="entry name" value="A/G_cyclase"/>
</dbReference>
<gene>
    <name evidence="4" type="ORF">LPTSP4_13860</name>
</gene>
<dbReference type="PANTHER" id="PTHR43081:SF1">
    <property type="entry name" value="ADENYLATE CYCLASE, TERMINAL-DIFFERENTIATION SPECIFIC"/>
    <property type="match status" value="1"/>
</dbReference>
<dbReference type="PANTHER" id="PTHR43081">
    <property type="entry name" value="ADENYLATE CYCLASE, TERMINAL-DIFFERENTIATION SPECIFIC-RELATED"/>
    <property type="match status" value="1"/>
</dbReference>
<proteinExistence type="predicted"/>
<dbReference type="PROSITE" id="PS50110">
    <property type="entry name" value="RESPONSE_REGULATORY"/>
    <property type="match status" value="1"/>
</dbReference>
<comment type="caution">
    <text evidence="1">Lacks conserved residue(s) required for the propagation of feature annotation.</text>
</comment>